<evidence type="ECO:0000256" key="5">
    <source>
        <dbReference type="ARBA" id="ARBA00023004"/>
    </source>
</evidence>
<comment type="caution">
    <text evidence="11">The sequence shown here is derived from an EMBL/GenBank/DDBJ whole genome shotgun (WGS) entry which is preliminary data.</text>
</comment>
<evidence type="ECO:0000256" key="3">
    <source>
        <dbReference type="ARBA" id="ARBA00022723"/>
    </source>
</evidence>
<dbReference type="GO" id="GO:0009055">
    <property type="term" value="F:electron transfer activity"/>
    <property type="evidence" value="ECO:0007669"/>
    <property type="project" value="InterPro"/>
</dbReference>
<dbReference type="PROSITE" id="PS51007">
    <property type="entry name" value="CYTC"/>
    <property type="match status" value="1"/>
</dbReference>
<organism evidence="11 12">
    <name type="scientific">Cerasibacillus terrae</name>
    <dbReference type="NCBI Taxonomy" id="2498845"/>
    <lineage>
        <taxon>Bacteria</taxon>
        <taxon>Bacillati</taxon>
        <taxon>Bacillota</taxon>
        <taxon>Bacilli</taxon>
        <taxon>Bacillales</taxon>
        <taxon>Bacillaceae</taxon>
        <taxon>Cerasibacillus</taxon>
    </lineage>
</organism>
<dbReference type="PIRSF" id="PIRSF000025">
    <property type="entry name" value="Cytc_Bsub_c550"/>
    <property type="match status" value="1"/>
</dbReference>
<feature type="binding site" description="axial binding residue" evidence="7">
    <location>
        <position position="59"/>
    </location>
    <ligand>
        <name>heme c</name>
        <dbReference type="ChEBI" id="CHEBI:61717"/>
    </ligand>
    <ligandPart>
        <name>Fe</name>
        <dbReference type="ChEBI" id="CHEBI:18248"/>
    </ligandPart>
</feature>
<dbReference type="SUPFAM" id="SSF46626">
    <property type="entry name" value="Cytochrome c"/>
    <property type="match status" value="1"/>
</dbReference>
<dbReference type="GO" id="GO:0020037">
    <property type="term" value="F:heme binding"/>
    <property type="evidence" value="ECO:0007669"/>
    <property type="project" value="InterPro"/>
</dbReference>
<sequence>MKKWLMAVVFGSALVLGACGGGGDDASDDGAATDDAGETTEETASAGEDIYKSNCAACHGQDLSGASGPALDKAGATYGADEIVDIIQEGTGSMPAQKQVSEEDAKTLADWLAEKK</sequence>
<evidence type="ECO:0000256" key="4">
    <source>
        <dbReference type="ARBA" id="ARBA00022982"/>
    </source>
</evidence>
<feature type="compositionally biased region" description="Basic and acidic residues" evidence="8">
    <location>
        <begin position="100"/>
        <end position="116"/>
    </location>
</feature>
<name>A0A5C8NUZ2_9BACI</name>
<dbReference type="InterPro" id="IPR054782">
    <property type="entry name" value="Cytochro_C551"/>
</dbReference>
<keyword evidence="1" id="KW-0813">Transport</keyword>
<evidence type="ECO:0000256" key="1">
    <source>
        <dbReference type="ARBA" id="ARBA00022448"/>
    </source>
</evidence>
<keyword evidence="3 7" id="KW-0479">Metal-binding</keyword>
<dbReference type="AlphaFoldDB" id="A0A5C8NUZ2"/>
<protein>
    <submittedName>
        <fullName evidence="11">Cytochrome c</fullName>
    </submittedName>
</protein>
<feature type="binding site" description="axial binding residue" evidence="7">
    <location>
        <position position="94"/>
    </location>
    <ligand>
        <name>heme c</name>
        <dbReference type="ChEBI" id="CHEBI:61717"/>
    </ligand>
    <ligandPart>
        <name>Fe</name>
        <dbReference type="ChEBI" id="CHEBI:18248"/>
    </ligandPart>
</feature>
<evidence type="ECO:0000256" key="7">
    <source>
        <dbReference type="PIRSR" id="PIRSR000025-2"/>
    </source>
</evidence>
<comment type="PTM">
    <text evidence="6">Binds 1 heme c group covalently per subunit.</text>
</comment>
<dbReference type="PANTHER" id="PTHR37823:SF4">
    <property type="entry name" value="MENAQUINOL-CYTOCHROME C REDUCTASE CYTOCHROME B_C SUBUNIT"/>
    <property type="match status" value="1"/>
</dbReference>
<dbReference type="InterPro" id="IPR051811">
    <property type="entry name" value="Cytochrome_c550/c551-like"/>
</dbReference>
<dbReference type="PROSITE" id="PS51257">
    <property type="entry name" value="PROKAR_LIPOPROTEIN"/>
    <property type="match status" value="1"/>
</dbReference>
<keyword evidence="2 6" id="KW-0349">Heme</keyword>
<dbReference type="PANTHER" id="PTHR37823">
    <property type="entry name" value="CYTOCHROME C-553-LIKE"/>
    <property type="match status" value="1"/>
</dbReference>
<feature type="binding site" description="covalent" evidence="6">
    <location>
        <position position="58"/>
    </location>
    <ligand>
        <name>heme c</name>
        <dbReference type="ChEBI" id="CHEBI:61717"/>
    </ligand>
</feature>
<dbReference type="NCBIfam" id="NF045774">
    <property type="entry name" value="cytochro_C551"/>
    <property type="match status" value="1"/>
</dbReference>
<dbReference type="RefSeq" id="WP_147666729.1">
    <property type="nucleotide sequence ID" value="NZ_VDUW01000004.1"/>
</dbReference>
<keyword evidence="12" id="KW-1185">Reference proteome</keyword>
<feature type="signal peptide" evidence="9">
    <location>
        <begin position="1"/>
        <end position="20"/>
    </location>
</feature>
<keyword evidence="4" id="KW-0249">Electron transport</keyword>
<dbReference type="Proteomes" id="UP000321574">
    <property type="component" value="Unassembled WGS sequence"/>
</dbReference>
<evidence type="ECO:0000313" key="12">
    <source>
        <dbReference type="Proteomes" id="UP000321574"/>
    </source>
</evidence>
<feature type="region of interest" description="Disordered" evidence="8">
    <location>
        <begin position="94"/>
        <end position="116"/>
    </location>
</feature>
<evidence type="ECO:0000256" key="2">
    <source>
        <dbReference type="ARBA" id="ARBA00022617"/>
    </source>
</evidence>
<dbReference type="GO" id="GO:0005506">
    <property type="term" value="F:iron ion binding"/>
    <property type="evidence" value="ECO:0007669"/>
    <property type="project" value="InterPro"/>
</dbReference>
<proteinExistence type="predicted"/>
<reference evidence="11 12" key="1">
    <citation type="submission" date="2019-06" db="EMBL/GenBank/DDBJ databases">
        <title>Cerasibacillus sp. nov., isolated from maize field.</title>
        <authorList>
            <person name="Lin S.-Y."/>
            <person name="Tsai C.-F."/>
            <person name="Young C.-C."/>
        </authorList>
    </citation>
    <scope>NUCLEOTIDE SEQUENCE [LARGE SCALE GENOMIC DNA]</scope>
    <source>
        <strain evidence="11 12">CC-CFT480</strain>
    </source>
</reference>
<feature type="compositionally biased region" description="Acidic residues" evidence="8">
    <location>
        <begin position="25"/>
        <end position="41"/>
    </location>
</feature>
<accession>A0A5C8NUZ2</accession>
<dbReference type="InterPro" id="IPR036909">
    <property type="entry name" value="Cyt_c-like_dom_sf"/>
</dbReference>
<evidence type="ECO:0000256" key="8">
    <source>
        <dbReference type="SAM" id="MobiDB-lite"/>
    </source>
</evidence>
<evidence type="ECO:0000259" key="10">
    <source>
        <dbReference type="PROSITE" id="PS51007"/>
    </source>
</evidence>
<evidence type="ECO:0000256" key="9">
    <source>
        <dbReference type="SAM" id="SignalP"/>
    </source>
</evidence>
<dbReference type="OrthoDB" id="7933886at2"/>
<feature type="binding site" description="covalent" evidence="6">
    <location>
        <position position="55"/>
    </location>
    <ligand>
        <name>heme c</name>
        <dbReference type="ChEBI" id="CHEBI:61717"/>
    </ligand>
</feature>
<feature type="chain" id="PRO_5038427258" evidence="9">
    <location>
        <begin position="21"/>
        <end position="116"/>
    </location>
</feature>
<dbReference type="InterPro" id="IPR009056">
    <property type="entry name" value="Cyt_c-like_dom"/>
</dbReference>
<dbReference type="GO" id="GO:0016020">
    <property type="term" value="C:membrane"/>
    <property type="evidence" value="ECO:0007669"/>
    <property type="project" value="InterPro"/>
</dbReference>
<keyword evidence="9" id="KW-0732">Signal</keyword>
<dbReference type="EMBL" id="VDUW01000004">
    <property type="protein sequence ID" value="TXL64998.1"/>
    <property type="molecule type" value="Genomic_DNA"/>
</dbReference>
<dbReference type="InterPro" id="IPR012218">
    <property type="entry name" value="Cyt_c_BACSU-c550-type"/>
</dbReference>
<gene>
    <name evidence="11" type="ORF">FHP05_07595</name>
</gene>
<dbReference type="Pfam" id="PF13442">
    <property type="entry name" value="Cytochrome_CBB3"/>
    <property type="match status" value="1"/>
</dbReference>
<evidence type="ECO:0000313" key="11">
    <source>
        <dbReference type="EMBL" id="TXL64998.1"/>
    </source>
</evidence>
<evidence type="ECO:0000256" key="6">
    <source>
        <dbReference type="PIRSR" id="PIRSR000025-1"/>
    </source>
</evidence>
<keyword evidence="5 7" id="KW-0408">Iron</keyword>
<feature type="domain" description="Cytochrome c" evidence="10">
    <location>
        <begin position="42"/>
        <end position="116"/>
    </location>
</feature>
<dbReference type="Gene3D" id="1.10.760.10">
    <property type="entry name" value="Cytochrome c-like domain"/>
    <property type="match status" value="1"/>
</dbReference>
<feature type="region of interest" description="Disordered" evidence="8">
    <location>
        <begin position="24"/>
        <end position="46"/>
    </location>
</feature>